<dbReference type="SMART" id="SM00248">
    <property type="entry name" value="ANK"/>
    <property type="match status" value="5"/>
</dbReference>
<dbReference type="InterPro" id="IPR002110">
    <property type="entry name" value="Ankyrin_rpt"/>
</dbReference>
<evidence type="ECO:0000256" key="3">
    <source>
        <dbReference type="PROSITE-ProRule" id="PRU00023"/>
    </source>
</evidence>
<feature type="domain" description="F-box" evidence="5">
    <location>
        <begin position="28"/>
        <end position="68"/>
    </location>
</feature>
<dbReference type="PANTHER" id="PTHR24123">
    <property type="entry name" value="ANKYRIN REPEAT-CONTAINING"/>
    <property type="match status" value="1"/>
</dbReference>
<dbReference type="Pfam" id="PF12937">
    <property type="entry name" value="F-box-like"/>
    <property type="match status" value="1"/>
</dbReference>
<evidence type="ECO:0000256" key="2">
    <source>
        <dbReference type="ARBA" id="ARBA00023043"/>
    </source>
</evidence>
<dbReference type="Gene3D" id="1.25.40.20">
    <property type="entry name" value="Ankyrin repeat-containing domain"/>
    <property type="match status" value="1"/>
</dbReference>
<proteinExistence type="predicted"/>
<evidence type="ECO:0000313" key="6">
    <source>
        <dbReference type="EMBL" id="CCE31790.1"/>
    </source>
</evidence>
<keyword evidence="2 3" id="KW-0040">ANK repeat</keyword>
<dbReference type="STRING" id="1111077.M1W8C7"/>
<dbReference type="InterPro" id="IPR036047">
    <property type="entry name" value="F-box-like_dom_sf"/>
</dbReference>
<dbReference type="VEuPathDB" id="FungiDB:CPUR_05645"/>
<reference evidence="6 7" key="1">
    <citation type="journal article" date="2013" name="PLoS Genet.">
        <title>Plant-symbiotic fungi as chemical engineers: Multi-genome analysis of the Clavicipitaceae reveals dynamics of alkaloid loci.</title>
        <authorList>
            <person name="Schardl C.L."/>
            <person name="Young C.A."/>
            <person name="Hesse U."/>
            <person name="Amyotte S.G."/>
            <person name="Andreeva K."/>
            <person name="Calie P.J."/>
            <person name="Fleetwood D.J."/>
            <person name="Haws D.C."/>
            <person name="Moore N."/>
            <person name="Oeser B."/>
            <person name="Panaccione D.G."/>
            <person name="Schweri K.K."/>
            <person name="Voisey C.R."/>
            <person name="Farman M.L."/>
            <person name="Jaromczyk J.W."/>
            <person name="Roe B.A."/>
            <person name="O'Sullivan D.M."/>
            <person name="Scott B."/>
            <person name="Tudzynski P."/>
            <person name="An Z."/>
            <person name="Arnaoudova E.G."/>
            <person name="Bullock C.T."/>
            <person name="Charlton N.D."/>
            <person name="Chen L."/>
            <person name="Cox M."/>
            <person name="Dinkins R.D."/>
            <person name="Florea S."/>
            <person name="Glenn A.E."/>
            <person name="Gordon A."/>
            <person name="Gueldener U."/>
            <person name="Harris D.R."/>
            <person name="Hollin W."/>
            <person name="Jaromczyk J."/>
            <person name="Johnson R.D."/>
            <person name="Khan A.K."/>
            <person name="Leistner E."/>
            <person name="Leuchtmann A."/>
            <person name="Li C."/>
            <person name="Liu J."/>
            <person name="Liu J."/>
            <person name="Liu M."/>
            <person name="Mace W."/>
            <person name="Machado C."/>
            <person name="Nagabhyru P."/>
            <person name="Pan J."/>
            <person name="Schmid J."/>
            <person name="Sugawara K."/>
            <person name="Steiner U."/>
            <person name="Takach J.E."/>
            <person name="Tanaka E."/>
            <person name="Webb J.S."/>
            <person name="Wilson E.V."/>
            <person name="Wiseman J.L."/>
            <person name="Yoshida R."/>
            <person name="Zeng Z."/>
        </authorList>
    </citation>
    <scope>NUCLEOTIDE SEQUENCE [LARGE SCALE GENOMIC DNA]</scope>
    <source>
        <strain evidence="6 7">20.1</strain>
    </source>
</reference>
<dbReference type="HOGENOM" id="CLU_014359_0_0_1"/>
<evidence type="ECO:0000259" key="5">
    <source>
        <dbReference type="Pfam" id="PF12937"/>
    </source>
</evidence>
<keyword evidence="1" id="KW-0677">Repeat</keyword>
<dbReference type="CDD" id="cd09917">
    <property type="entry name" value="F-box_SF"/>
    <property type="match status" value="1"/>
</dbReference>
<dbReference type="SUPFAM" id="SSF48403">
    <property type="entry name" value="Ankyrin repeat"/>
    <property type="match status" value="1"/>
</dbReference>
<dbReference type="PANTHER" id="PTHR24123:SF33">
    <property type="entry name" value="PROTEIN HOS4"/>
    <property type="match status" value="1"/>
</dbReference>
<organism evidence="6 7">
    <name type="scientific">Claviceps purpurea (strain 20.1)</name>
    <name type="common">Ergot fungus</name>
    <name type="synonym">Sphacelia segetum</name>
    <dbReference type="NCBI Taxonomy" id="1111077"/>
    <lineage>
        <taxon>Eukaryota</taxon>
        <taxon>Fungi</taxon>
        <taxon>Dikarya</taxon>
        <taxon>Ascomycota</taxon>
        <taxon>Pezizomycotina</taxon>
        <taxon>Sordariomycetes</taxon>
        <taxon>Hypocreomycetidae</taxon>
        <taxon>Hypocreales</taxon>
        <taxon>Clavicipitaceae</taxon>
        <taxon>Claviceps</taxon>
    </lineage>
</organism>
<comment type="caution">
    <text evidence="6">The sequence shown here is derived from an EMBL/GenBank/DDBJ whole genome shotgun (WGS) entry which is preliminary data.</text>
</comment>
<evidence type="ECO:0000313" key="7">
    <source>
        <dbReference type="Proteomes" id="UP000016801"/>
    </source>
</evidence>
<evidence type="ECO:0000256" key="1">
    <source>
        <dbReference type="ARBA" id="ARBA00022737"/>
    </source>
</evidence>
<sequence length="680" mass="78461">MGSAAREADMDIMTQKEHTDEATSPMVLLPLEIKTQILSYLSTQESLSCLSQTCRAWYGPATQELYTRDAKKHTSFAIKWMAAHAVDDHTTDSALRTLKTSRRWGGQIDAVKRRLLPRDGTALNKDQIMYETSTALHFAIILGNMRLMETLLDMKASLRITCRDLPWKTMGSAEVLRRANYFQFVLGDTKFGEAFPIFLAFLKNDPHMCKLLIEHGAGREALIFKADNDHAFMFILHFAAADPTTDYRQWQCLFDGFREYIDEPCQQYYKYTPLHVALRRGCTQGMQIAVECGADMEAGDVYSYTPLHVGIRGTLYHVFECIEYMKLKPVEKPMTCLRKFVELGASVNPEGNSVLVLAVVIYVDDPVYLPNMRRLIDFLLDHHADIHGTHSHENKTVLNEIIKAILYYHQDPPTQELVKKLLIDLGDRGLNLRTPAPGSPSLLYRVLKCREARLEWLLDLLCEKGATVHENEVDIAFIHWCMIPHLWRTNEYNAWWQRYGLKHEIFQKWCEDPHNAWWWKHAKRISAYAAKHAYGVALNYEYRKLYNTLTHLPLPAPSDRTLVRQAFKSKKLWSWRLVVYHKFEDKSLATLTFDKRENMVHLTVRKYVAQSCYSTIDAVLAVLHLRDKGVNMSSPNSHGETPLDLLLRSGSCKDDVLELVALLEGKMDVESWTQEHWEFV</sequence>
<accession>M1W8C7</accession>
<dbReference type="InterPro" id="IPR001810">
    <property type="entry name" value="F-box_dom"/>
</dbReference>
<dbReference type="OrthoDB" id="195446at2759"/>
<dbReference type="SUPFAM" id="SSF81383">
    <property type="entry name" value="F-box domain"/>
    <property type="match status" value="1"/>
</dbReference>
<dbReference type="Proteomes" id="UP000016801">
    <property type="component" value="Unassembled WGS sequence"/>
</dbReference>
<dbReference type="InterPro" id="IPR036770">
    <property type="entry name" value="Ankyrin_rpt-contain_sf"/>
</dbReference>
<name>M1W8C7_CLAP2</name>
<feature type="region of interest" description="Disordered" evidence="4">
    <location>
        <begin position="1"/>
        <end position="21"/>
    </location>
</feature>
<keyword evidence="7" id="KW-1185">Reference proteome</keyword>
<protein>
    <recommendedName>
        <fullName evidence="5">F-box domain-containing protein</fullName>
    </recommendedName>
</protein>
<feature type="repeat" description="ANK" evidence="3">
    <location>
        <begin position="269"/>
        <end position="301"/>
    </location>
</feature>
<gene>
    <name evidence="6" type="ORF">CPUR_05645</name>
</gene>
<dbReference type="EMBL" id="CAGA01000034">
    <property type="protein sequence ID" value="CCE31790.1"/>
    <property type="molecule type" value="Genomic_DNA"/>
</dbReference>
<dbReference type="PROSITE" id="PS50088">
    <property type="entry name" value="ANK_REPEAT"/>
    <property type="match status" value="2"/>
</dbReference>
<dbReference type="Gene3D" id="1.20.1280.50">
    <property type="match status" value="1"/>
</dbReference>
<feature type="repeat" description="ANK" evidence="3">
    <location>
        <begin position="131"/>
        <end position="163"/>
    </location>
</feature>
<dbReference type="InterPro" id="IPR051165">
    <property type="entry name" value="Multifunctional_ANK_Repeat"/>
</dbReference>
<evidence type="ECO:0000256" key="4">
    <source>
        <dbReference type="SAM" id="MobiDB-lite"/>
    </source>
</evidence>
<dbReference type="AlphaFoldDB" id="M1W8C7"/>